<keyword evidence="3 7" id="KW-0032">Aminotransferase</keyword>
<comment type="subunit">
    <text evidence="7">The glycine cleavage system is composed of four proteins: P, T, L and H.</text>
</comment>
<dbReference type="Gene3D" id="3.30.1360.120">
    <property type="entry name" value="Probable tRNA modification gtpase trme, domain 1"/>
    <property type="match status" value="1"/>
</dbReference>
<evidence type="ECO:0000256" key="6">
    <source>
        <dbReference type="ARBA" id="ARBA00047665"/>
    </source>
</evidence>
<evidence type="ECO:0000259" key="10">
    <source>
        <dbReference type="Pfam" id="PF08669"/>
    </source>
</evidence>
<evidence type="ECO:0000256" key="7">
    <source>
        <dbReference type="HAMAP-Rule" id="MF_00259"/>
    </source>
</evidence>
<dbReference type="InterPro" id="IPR028896">
    <property type="entry name" value="GcvT/YgfZ/DmdA"/>
</dbReference>
<dbReference type="NCBIfam" id="NF001567">
    <property type="entry name" value="PRK00389.1"/>
    <property type="match status" value="1"/>
</dbReference>
<comment type="caution">
    <text evidence="11">The sequence shown here is derived from an EMBL/GenBank/DDBJ whole genome shotgun (WGS) entry which is preliminary data.</text>
</comment>
<organism evidence="11 12">
    <name type="scientific">Cellulomonas phragmiteti</name>
    <dbReference type="NCBI Taxonomy" id="478780"/>
    <lineage>
        <taxon>Bacteria</taxon>
        <taxon>Bacillati</taxon>
        <taxon>Actinomycetota</taxon>
        <taxon>Actinomycetes</taxon>
        <taxon>Micrococcales</taxon>
        <taxon>Cellulomonadaceae</taxon>
        <taxon>Cellulomonas</taxon>
    </lineage>
</organism>
<dbReference type="InterPro" id="IPR029043">
    <property type="entry name" value="GcvT/YgfZ_C"/>
</dbReference>
<evidence type="ECO:0000313" key="12">
    <source>
        <dbReference type="Proteomes" id="UP000614741"/>
    </source>
</evidence>
<comment type="similarity">
    <text evidence="1 7">Belongs to the GcvT family.</text>
</comment>
<dbReference type="EMBL" id="BONP01000036">
    <property type="protein sequence ID" value="GIG41763.1"/>
    <property type="molecule type" value="Genomic_DNA"/>
</dbReference>
<evidence type="ECO:0000256" key="1">
    <source>
        <dbReference type="ARBA" id="ARBA00008609"/>
    </source>
</evidence>
<dbReference type="Pfam" id="PF08669">
    <property type="entry name" value="GCV_T_C"/>
    <property type="match status" value="1"/>
</dbReference>
<feature type="domain" description="Aminomethyltransferase C-terminal" evidence="10">
    <location>
        <begin position="317"/>
        <end position="398"/>
    </location>
</feature>
<dbReference type="PANTHER" id="PTHR43757:SF2">
    <property type="entry name" value="AMINOMETHYLTRANSFERASE, MITOCHONDRIAL"/>
    <property type="match status" value="1"/>
</dbReference>
<evidence type="ECO:0000256" key="3">
    <source>
        <dbReference type="ARBA" id="ARBA00022576"/>
    </source>
</evidence>
<dbReference type="PANTHER" id="PTHR43757">
    <property type="entry name" value="AMINOMETHYLTRANSFERASE"/>
    <property type="match status" value="1"/>
</dbReference>
<feature type="domain" description="GCVT N-terminal" evidence="9">
    <location>
        <begin position="23"/>
        <end position="291"/>
    </location>
</feature>
<reference evidence="11 12" key="1">
    <citation type="submission" date="2021-01" db="EMBL/GenBank/DDBJ databases">
        <title>Whole genome shotgun sequence of Cellulomonas phragmiteti NBRC 110785.</title>
        <authorList>
            <person name="Komaki H."/>
            <person name="Tamura T."/>
        </authorList>
    </citation>
    <scope>NUCLEOTIDE SEQUENCE [LARGE SCALE GENOMIC DNA]</scope>
    <source>
        <strain evidence="11 12">NBRC 110785</strain>
    </source>
</reference>
<dbReference type="InterPro" id="IPR022903">
    <property type="entry name" value="GcvT_bac"/>
</dbReference>
<dbReference type="HAMAP" id="MF_00259">
    <property type="entry name" value="GcvT"/>
    <property type="match status" value="1"/>
</dbReference>
<sequence>MTATAPDAHPTPGAPMTDTLSPLHDEHVALGAALTSFAGWQMPLRYTSDLAEHTAVRTAAGLFDLSHMGEIEVSGAAAGAFLDRALVGNLSALRVLGARYTMIVQPDGGVIDDLVVYRTGQDVYLVVANASNHDVVLAELRERAATAGADVEVADRSAVTALVAVQGPHALAVVEALTGLAADPDGPTDVTPATLRYYACLPMRFDGAPVLVARTGYTGEDGFEFFVDTTAAPGLWRALLTAGAGHGIVPAGLSARDSLRLEAGMPLYGNELDRTTTPHDAGLGRVVKLDKVDADGAPLPFVGREALAARAHSAPARVLVGLQGLGRRAARHGYAVHASTQPDAAVVGTVTSGAPSPTLGHPVAMAYVTPEVSAEGTELAVDVRGRREPVRVVPLPFYRRPR</sequence>
<comment type="catalytic activity">
    <reaction evidence="6 7">
        <text>N(6)-[(R)-S(8)-aminomethyldihydrolipoyl]-L-lysyl-[protein] + (6S)-5,6,7,8-tetrahydrofolate = N(6)-[(R)-dihydrolipoyl]-L-lysyl-[protein] + (6R)-5,10-methylene-5,6,7,8-tetrahydrofolate + NH4(+)</text>
        <dbReference type="Rhea" id="RHEA:16945"/>
        <dbReference type="Rhea" id="RHEA-COMP:10475"/>
        <dbReference type="Rhea" id="RHEA-COMP:10492"/>
        <dbReference type="ChEBI" id="CHEBI:15636"/>
        <dbReference type="ChEBI" id="CHEBI:28938"/>
        <dbReference type="ChEBI" id="CHEBI:57453"/>
        <dbReference type="ChEBI" id="CHEBI:83100"/>
        <dbReference type="ChEBI" id="CHEBI:83143"/>
        <dbReference type="EC" id="2.1.2.10"/>
    </reaction>
</comment>
<dbReference type="InterPro" id="IPR027266">
    <property type="entry name" value="TrmE/GcvT-like"/>
</dbReference>
<name>A0ABQ4DQZ6_9CELL</name>
<dbReference type="NCBIfam" id="TIGR00528">
    <property type="entry name" value="gcvT"/>
    <property type="match status" value="1"/>
</dbReference>
<evidence type="ECO:0000256" key="8">
    <source>
        <dbReference type="SAM" id="MobiDB-lite"/>
    </source>
</evidence>
<evidence type="ECO:0000256" key="2">
    <source>
        <dbReference type="ARBA" id="ARBA00012616"/>
    </source>
</evidence>
<dbReference type="SUPFAM" id="SSF103025">
    <property type="entry name" value="Folate-binding domain"/>
    <property type="match status" value="1"/>
</dbReference>
<keyword evidence="4 7" id="KW-0808">Transferase</keyword>
<protein>
    <recommendedName>
        <fullName evidence="2 7">Aminomethyltransferase</fullName>
        <ecNumber evidence="2 7">2.1.2.10</ecNumber>
    </recommendedName>
    <alternativeName>
        <fullName evidence="5 7">Glycine cleavage system T protein</fullName>
    </alternativeName>
</protein>
<dbReference type="Pfam" id="PF01571">
    <property type="entry name" value="GCV_T"/>
    <property type="match status" value="1"/>
</dbReference>
<gene>
    <name evidence="7 11" type="primary">gcvT</name>
    <name evidence="11" type="ORF">Cph01nite_35250</name>
</gene>
<dbReference type="InterPro" id="IPR006223">
    <property type="entry name" value="GcvT"/>
</dbReference>
<evidence type="ECO:0000256" key="4">
    <source>
        <dbReference type="ARBA" id="ARBA00022679"/>
    </source>
</evidence>
<evidence type="ECO:0000313" key="11">
    <source>
        <dbReference type="EMBL" id="GIG41763.1"/>
    </source>
</evidence>
<feature type="region of interest" description="Disordered" evidence="8">
    <location>
        <begin position="1"/>
        <end position="21"/>
    </location>
</feature>
<dbReference type="Proteomes" id="UP000614741">
    <property type="component" value="Unassembled WGS sequence"/>
</dbReference>
<dbReference type="PIRSF" id="PIRSF006487">
    <property type="entry name" value="GcvT"/>
    <property type="match status" value="1"/>
</dbReference>
<dbReference type="InterPro" id="IPR013977">
    <property type="entry name" value="GcvT_C"/>
</dbReference>
<keyword evidence="12" id="KW-1185">Reference proteome</keyword>
<dbReference type="EC" id="2.1.2.10" evidence="2 7"/>
<evidence type="ECO:0000256" key="5">
    <source>
        <dbReference type="ARBA" id="ARBA00031395"/>
    </source>
</evidence>
<proteinExistence type="inferred from homology"/>
<comment type="function">
    <text evidence="7">The glycine cleavage system catalyzes the degradation of glycine.</text>
</comment>
<evidence type="ECO:0000259" key="9">
    <source>
        <dbReference type="Pfam" id="PF01571"/>
    </source>
</evidence>
<dbReference type="InterPro" id="IPR006222">
    <property type="entry name" value="GCVT_N"/>
</dbReference>
<dbReference type="SUPFAM" id="SSF101790">
    <property type="entry name" value="Aminomethyltransferase beta-barrel domain"/>
    <property type="match status" value="1"/>
</dbReference>
<accession>A0ABQ4DQZ6</accession>